<proteinExistence type="predicted"/>
<organism evidence="9">
    <name type="scientific">Megaviridae environmental sample</name>
    <dbReference type="NCBI Taxonomy" id="1737588"/>
    <lineage>
        <taxon>Viruses</taxon>
        <taxon>Varidnaviria</taxon>
        <taxon>Bamfordvirae</taxon>
        <taxon>Nucleocytoviricota</taxon>
        <taxon>Megaviricetes</taxon>
        <taxon>Imitervirales</taxon>
        <taxon>Mimiviridae</taxon>
        <taxon>environmental samples</taxon>
    </lineage>
</organism>
<protein>
    <recommendedName>
        <fullName evidence="7">Sulfhydryl oxidase</fullName>
        <ecNumber evidence="7">1.8.3.2</ecNumber>
    </recommendedName>
</protein>
<accession>A0A5J6VN06</accession>
<name>A0A5J6VN06_9VIRU</name>
<evidence type="ECO:0000256" key="7">
    <source>
        <dbReference type="RuleBase" id="RU371123"/>
    </source>
</evidence>
<dbReference type="SUPFAM" id="SSF69000">
    <property type="entry name" value="FAD-dependent thiol oxidase"/>
    <property type="match status" value="1"/>
</dbReference>
<dbReference type="InterPro" id="IPR017905">
    <property type="entry name" value="ERV/ALR_sulphydryl_oxidase"/>
</dbReference>
<dbReference type="Pfam" id="PF04777">
    <property type="entry name" value="Evr1_Alr"/>
    <property type="match status" value="1"/>
</dbReference>
<dbReference type="EC" id="1.8.3.2" evidence="7"/>
<sequence length="184" mass="22341">MKRKTKKKCKRRTFSRKHFNSKEGMLTSVWGPGLWHYMHTMSFNYPLNPTLKEKKHYKHFIYNLQHTLPCKHCRINLKNNLRINPIRNCHLKNRDNFSRYVYNLHNKINKQLGKTKYLNYCKVRERYEHFRAHCTTKKIFKFKKDKGCTEPLYGEKAKCILKIVPHQQKCNGLSIDKKCLKKRL</sequence>
<evidence type="ECO:0000256" key="6">
    <source>
        <dbReference type="ARBA" id="ARBA00048864"/>
    </source>
</evidence>
<dbReference type="PANTHER" id="PTHR12645:SF0">
    <property type="entry name" value="FAD-LINKED SULFHYDRYL OXIDASE ALR"/>
    <property type="match status" value="1"/>
</dbReference>
<feature type="domain" description="ERV/ALR sulfhydryl oxidase" evidence="8">
    <location>
        <begin position="21"/>
        <end position="127"/>
    </location>
</feature>
<evidence type="ECO:0000313" key="9">
    <source>
        <dbReference type="EMBL" id="QFG74814.1"/>
    </source>
</evidence>
<dbReference type="PROSITE" id="PS51324">
    <property type="entry name" value="ERV_ALR"/>
    <property type="match status" value="1"/>
</dbReference>
<evidence type="ECO:0000256" key="4">
    <source>
        <dbReference type="ARBA" id="ARBA00023002"/>
    </source>
</evidence>
<keyword evidence="3 7" id="KW-0274">FAD</keyword>
<keyword evidence="2 7" id="KW-0285">Flavoprotein</keyword>
<dbReference type="GO" id="GO:0016971">
    <property type="term" value="F:flavin-dependent sulfhydryl oxidase activity"/>
    <property type="evidence" value="ECO:0007669"/>
    <property type="project" value="InterPro"/>
</dbReference>
<dbReference type="GO" id="GO:0050660">
    <property type="term" value="F:flavin adenine dinucleotide binding"/>
    <property type="evidence" value="ECO:0007669"/>
    <property type="project" value="TreeGrafter"/>
</dbReference>
<evidence type="ECO:0000256" key="3">
    <source>
        <dbReference type="ARBA" id="ARBA00022827"/>
    </source>
</evidence>
<keyword evidence="4 7" id="KW-0560">Oxidoreductase</keyword>
<evidence type="ECO:0000259" key="8">
    <source>
        <dbReference type="PROSITE" id="PS51324"/>
    </source>
</evidence>
<reference evidence="9" key="1">
    <citation type="journal article" date="2019" name="Philos. Trans. R. Soc. Lond., B, Biol. Sci.">
        <title>Targeted metagenomic recovery of four divergent viruses reveals shared and distinctive characteristics of giant viruses of marine eukaryotes.</title>
        <authorList>
            <person name="Needham D.M."/>
            <person name="Poirier C."/>
            <person name="Hehenberger E."/>
            <person name="Jimenez V."/>
            <person name="Swalwell J.E."/>
            <person name="Santoro A.E."/>
            <person name="Worden A.Z."/>
        </authorList>
    </citation>
    <scope>NUCLEOTIDE SEQUENCE</scope>
    <source>
        <strain evidence="9">OPacV-421</strain>
    </source>
</reference>
<evidence type="ECO:0000256" key="5">
    <source>
        <dbReference type="ARBA" id="ARBA00023157"/>
    </source>
</evidence>
<comment type="cofactor">
    <cofactor evidence="1 7">
        <name>FAD</name>
        <dbReference type="ChEBI" id="CHEBI:57692"/>
    </cofactor>
</comment>
<keyword evidence="5" id="KW-1015">Disulfide bond</keyword>
<dbReference type="PANTHER" id="PTHR12645">
    <property type="entry name" value="ALR/ERV"/>
    <property type="match status" value="1"/>
</dbReference>
<dbReference type="Gene3D" id="1.20.120.310">
    <property type="entry name" value="ERV/ALR sulfhydryl oxidase domain"/>
    <property type="match status" value="1"/>
</dbReference>
<dbReference type="InterPro" id="IPR036774">
    <property type="entry name" value="ERV/ALR_sulphydryl_oxid_sf"/>
</dbReference>
<evidence type="ECO:0000256" key="2">
    <source>
        <dbReference type="ARBA" id="ARBA00022630"/>
    </source>
</evidence>
<evidence type="ECO:0000256" key="1">
    <source>
        <dbReference type="ARBA" id="ARBA00001974"/>
    </source>
</evidence>
<dbReference type="EMBL" id="MN448294">
    <property type="protein sequence ID" value="QFG74814.1"/>
    <property type="molecule type" value="Genomic_DNA"/>
</dbReference>
<dbReference type="InterPro" id="IPR039799">
    <property type="entry name" value="ALR/ERV"/>
</dbReference>
<comment type="catalytic activity">
    <reaction evidence="6 7">
        <text>2 R'C(R)SH + O2 = R'C(R)S-S(R)CR' + H2O2</text>
        <dbReference type="Rhea" id="RHEA:17357"/>
        <dbReference type="ChEBI" id="CHEBI:15379"/>
        <dbReference type="ChEBI" id="CHEBI:16240"/>
        <dbReference type="ChEBI" id="CHEBI:16520"/>
        <dbReference type="ChEBI" id="CHEBI:17412"/>
        <dbReference type="EC" id="1.8.3.2"/>
    </reaction>
</comment>